<dbReference type="RefSeq" id="XP_043000072.1">
    <property type="nucleotide sequence ID" value="XM_043144137.1"/>
</dbReference>
<sequence>MSRFFPHTAYAEDQPRPYAILTAHVLARGFTAGSLVGLAAAGVRQAVPAWRRPGPLAAAVLRSSSTGSLVGVGLMGLALGGRMYGRSRIEWQDRSWRLLENRGQVEVDDWTYVGMAAGAAAAAAATGHVRALGLRAVVGGAGAGSVVGMIGCLAWRQGLNGGRFPEKGREGDL</sequence>
<accession>A0A8E5HVH8</accession>
<organism evidence="2 3">
    <name type="scientific">Ustilaginoidea virens</name>
    <name type="common">Rice false smut fungus</name>
    <name type="synonym">Villosiclava virens</name>
    <dbReference type="NCBI Taxonomy" id="1159556"/>
    <lineage>
        <taxon>Eukaryota</taxon>
        <taxon>Fungi</taxon>
        <taxon>Dikarya</taxon>
        <taxon>Ascomycota</taxon>
        <taxon>Pezizomycotina</taxon>
        <taxon>Sordariomycetes</taxon>
        <taxon>Hypocreomycetidae</taxon>
        <taxon>Hypocreales</taxon>
        <taxon>Clavicipitaceae</taxon>
        <taxon>Ustilaginoidea</taxon>
    </lineage>
</organism>
<evidence type="ECO:0000256" key="1">
    <source>
        <dbReference type="SAM" id="Phobius"/>
    </source>
</evidence>
<dbReference type="KEGG" id="uvi:66067417"/>
<dbReference type="EMBL" id="CP072757">
    <property type="protein sequence ID" value="QUC22399.1"/>
    <property type="molecule type" value="Genomic_DNA"/>
</dbReference>
<dbReference type="Pfam" id="PF08560">
    <property type="entry name" value="DUF1757"/>
    <property type="match status" value="1"/>
</dbReference>
<keyword evidence="1" id="KW-0472">Membrane</keyword>
<dbReference type="OrthoDB" id="544298at2759"/>
<proteinExistence type="predicted"/>
<reference evidence="2" key="1">
    <citation type="submission" date="2020-03" db="EMBL/GenBank/DDBJ databases">
        <title>A mixture of massive structural variations and highly conserved coding sequences in Ustilaginoidea virens genome.</title>
        <authorList>
            <person name="Zhang K."/>
            <person name="Zhao Z."/>
            <person name="Zhang Z."/>
            <person name="Li Y."/>
            <person name="Hsiang T."/>
            <person name="Sun W."/>
        </authorList>
    </citation>
    <scope>NUCLEOTIDE SEQUENCE</scope>
    <source>
        <strain evidence="2">UV-8b</strain>
    </source>
</reference>
<evidence type="ECO:0000313" key="3">
    <source>
        <dbReference type="Proteomes" id="UP000027002"/>
    </source>
</evidence>
<feature type="transmembrane region" description="Helical" evidence="1">
    <location>
        <begin position="25"/>
        <end position="47"/>
    </location>
</feature>
<feature type="transmembrane region" description="Helical" evidence="1">
    <location>
        <begin position="67"/>
        <end position="85"/>
    </location>
</feature>
<evidence type="ECO:0000313" key="2">
    <source>
        <dbReference type="EMBL" id="QUC22399.1"/>
    </source>
</evidence>
<dbReference type="InterPro" id="IPR013869">
    <property type="entry name" value="DUF1757"/>
</dbReference>
<keyword evidence="1" id="KW-1133">Transmembrane helix</keyword>
<dbReference type="Proteomes" id="UP000027002">
    <property type="component" value="Chromosome 5"/>
</dbReference>
<protein>
    <submittedName>
        <fullName evidence="2">Uncharacterized protein</fullName>
    </submittedName>
</protein>
<name>A0A8E5HVH8_USTVR</name>
<dbReference type="GeneID" id="66067417"/>
<keyword evidence="3" id="KW-1185">Reference proteome</keyword>
<keyword evidence="1" id="KW-0812">Transmembrane</keyword>
<gene>
    <name evidence="2" type="ORF">UV8b_06640</name>
</gene>
<dbReference type="AlphaFoldDB" id="A0A8E5HVH8"/>